<protein>
    <submittedName>
        <fullName evidence="2">Nicotinate-nucleotide--dimethylbenzimidazole phosphoribosyltransferase</fullName>
        <ecNumber evidence="2">2.4.2.21</ecNumber>
    </submittedName>
</protein>
<evidence type="ECO:0000313" key="2">
    <source>
        <dbReference type="EMBL" id="CAA9215294.1"/>
    </source>
</evidence>
<feature type="compositionally biased region" description="Low complexity" evidence="1">
    <location>
        <begin position="36"/>
        <end position="48"/>
    </location>
</feature>
<dbReference type="EMBL" id="CADCTG010000036">
    <property type="protein sequence ID" value="CAA9215294.1"/>
    <property type="molecule type" value="Genomic_DNA"/>
</dbReference>
<sequence length="58" mass="6128">TGRSSPRCTKTRCGTGCWRPATKLGGRRTGRPKPAPSSSARWRATARSCGAPASGWKP</sequence>
<reference evidence="2" key="1">
    <citation type="submission" date="2020-02" db="EMBL/GenBank/DDBJ databases">
        <authorList>
            <person name="Meier V. D."/>
        </authorList>
    </citation>
    <scope>NUCLEOTIDE SEQUENCE</scope>
    <source>
        <strain evidence="2">AVDCRST_MAG08</strain>
    </source>
</reference>
<feature type="region of interest" description="Disordered" evidence="1">
    <location>
        <begin position="19"/>
        <end position="58"/>
    </location>
</feature>
<proteinExistence type="predicted"/>
<feature type="non-terminal residue" evidence="2">
    <location>
        <position position="58"/>
    </location>
</feature>
<keyword evidence="2" id="KW-0328">Glycosyltransferase</keyword>
<dbReference type="GO" id="GO:0008939">
    <property type="term" value="F:nicotinate-nucleotide-dimethylbenzimidazole phosphoribosyltransferase activity"/>
    <property type="evidence" value="ECO:0007669"/>
    <property type="project" value="UniProtKB-EC"/>
</dbReference>
<gene>
    <name evidence="2" type="ORF">AVDCRST_MAG08-353</name>
</gene>
<organism evidence="2">
    <name type="scientific">uncultured Acetobacteraceae bacterium</name>
    <dbReference type="NCBI Taxonomy" id="169975"/>
    <lineage>
        <taxon>Bacteria</taxon>
        <taxon>Pseudomonadati</taxon>
        <taxon>Pseudomonadota</taxon>
        <taxon>Alphaproteobacteria</taxon>
        <taxon>Acetobacterales</taxon>
        <taxon>Acetobacteraceae</taxon>
        <taxon>environmental samples</taxon>
    </lineage>
</organism>
<dbReference type="EC" id="2.4.2.21" evidence="2"/>
<keyword evidence="2" id="KW-0808">Transferase</keyword>
<evidence type="ECO:0000256" key="1">
    <source>
        <dbReference type="SAM" id="MobiDB-lite"/>
    </source>
</evidence>
<accession>A0A6J4H7L1</accession>
<feature type="non-terminal residue" evidence="2">
    <location>
        <position position="1"/>
    </location>
</feature>
<name>A0A6J4H7L1_9PROT</name>
<dbReference type="AlphaFoldDB" id="A0A6J4H7L1"/>